<comment type="caution">
    <text evidence="1">The sequence shown here is derived from an EMBL/GenBank/DDBJ whole genome shotgun (WGS) entry which is preliminary data.</text>
</comment>
<organism evidence="1 2">
    <name type="scientific">Chitinophaga skermanii</name>
    <dbReference type="NCBI Taxonomy" id="331697"/>
    <lineage>
        <taxon>Bacteria</taxon>
        <taxon>Pseudomonadati</taxon>
        <taxon>Bacteroidota</taxon>
        <taxon>Chitinophagia</taxon>
        <taxon>Chitinophagales</taxon>
        <taxon>Chitinophagaceae</taxon>
        <taxon>Chitinophaga</taxon>
    </lineage>
</organism>
<accession>A0A327QSG4</accession>
<dbReference type="EMBL" id="QLLL01000003">
    <property type="protein sequence ID" value="RAJ06835.1"/>
    <property type="molecule type" value="Genomic_DNA"/>
</dbReference>
<keyword evidence="2" id="KW-1185">Reference proteome</keyword>
<dbReference type="OrthoDB" id="1249507at2"/>
<sequence length="171" mass="19259">MKKSLVRTILTVVVIAIIAAITFDYPLIIVRSKVNNATPHFQQDALFKPLDALNFKQGEYTAYLLIHRTDLTHLPNDMKRHLILRSKDATTLQTLQSNFHFKRMGGSITTCKSDLLLFKNGTLIYRTKIGLEPGVIGIEEAETGFLKSMDHAALAQVFKSFQPVYTPILVL</sequence>
<proteinExistence type="predicted"/>
<evidence type="ECO:0000313" key="1">
    <source>
        <dbReference type="EMBL" id="RAJ06835.1"/>
    </source>
</evidence>
<protein>
    <submittedName>
        <fullName evidence="1">Uncharacterized protein</fullName>
    </submittedName>
</protein>
<evidence type="ECO:0000313" key="2">
    <source>
        <dbReference type="Proteomes" id="UP000249547"/>
    </source>
</evidence>
<name>A0A327QSG4_9BACT</name>
<reference evidence="1 2" key="1">
    <citation type="submission" date="2018-06" db="EMBL/GenBank/DDBJ databases">
        <title>Genomic Encyclopedia of Archaeal and Bacterial Type Strains, Phase II (KMG-II): from individual species to whole genera.</title>
        <authorList>
            <person name="Goeker M."/>
        </authorList>
    </citation>
    <scope>NUCLEOTIDE SEQUENCE [LARGE SCALE GENOMIC DNA]</scope>
    <source>
        <strain evidence="1 2">DSM 23857</strain>
    </source>
</reference>
<dbReference type="Proteomes" id="UP000249547">
    <property type="component" value="Unassembled WGS sequence"/>
</dbReference>
<dbReference type="RefSeq" id="WP_111597419.1">
    <property type="nucleotide sequence ID" value="NZ_QLLL01000003.1"/>
</dbReference>
<dbReference type="AlphaFoldDB" id="A0A327QSG4"/>
<gene>
    <name evidence="1" type="ORF">LX64_01962</name>
</gene>